<name>A0A432W0L9_9GAMM</name>
<evidence type="ECO:0000313" key="1">
    <source>
        <dbReference type="EMBL" id="RUO22565.1"/>
    </source>
</evidence>
<reference evidence="2" key="1">
    <citation type="journal article" date="2018" name="Front. Microbiol.">
        <title>Genome-Based Analysis Reveals the Taxonomy and Diversity of the Family Idiomarinaceae.</title>
        <authorList>
            <person name="Liu Y."/>
            <person name="Lai Q."/>
            <person name="Shao Z."/>
        </authorList>
    </citation>
    <scope>NUCLEOTIDE SEQUENCE [LARGE SCALE GENOMIC DNA]</scope>
    <source>
        <strain evidence="2">GBPy7</strain>
    </source>
</reference>
<dbReference type="Pfam" id="PF07209">
    <property type="entry name" value="DUF1415"/>
    <property type="match status" value="1"/>
</dbReference>
<protein>
    <submittedName>
        <fullName evidence="1">DUF1415 domain-containing protein</fullName>
    </submittedName>
</protein>
<gene>
    <name evidence="1" type="ORF">CWE08_05155</name>
</gene>
<evidence type="ECO:0000313" key="2">
    <source>
        <dbReference type="Proteomes" id="UP000288395"/>
    </source>
</evidence>
<dbReference type="EMBL" id="PIPJ01000002">
    <property type="protein sequence ID" value="RUO22565.1"/>
    <property type="molecule type" value="Genomic_DNA"/>
</dbReference>
<dbReference type="OrthoDB" id="277390at2"/>
<dbReference type="InterPro" id="IPR009858">
    <property type="entry name" value="DUF1415"/>
</dbReference>
<comment type="caution">
    <text evidence="1">The sequence shown here is derived from an EMBL/GenBank/DDBJ whole genome shotgun (WGS) entry which is preliminary data.</text>
</comment>
<dbReference type="AlphaFoldDB" id="A0A432W0L9"/>
<sequence length="179" mass="20348">MIDSTLVVAKSKAWVEQLIVKYNICPFARREVERDSIRYVVAGQRKTADVLEALIKECEFLDQNMDTETTLIMLPAGFEGFYAYLDLLDTANELLAIQGYEGIYQLASFHPDYCFEGEKQDAASNYTNRAPYPTLHLLREASLEQALSRYDDPESIPDRNIAFAEKKGAEFFEKILAGL</sequence>
<keyword evidence="2" id="KW-1185">Reference proteome</keyword>
<proteinExistence type="predicted"/>
<dbReference type="Proteomes" id="UP000288395">
    <property type="component" value="Unassembled WGS sequence"/>
</dbReference>
<dbReference type="RefSeq" id="WP_126766277.1">
    <property type="nucleotide sequence ID" value="NZ_PIPJ01000002.1"/>
</dbReference>
<organism evidence="1 2">
    <name type="scientific">Aliidiomarina iranensis</name>
    <dbReference type="NCBI Taxonomy" id="1434071"/>
    <lineage>
        <taxon>Bacteria</taxon>
        <taxon>Pseudomonadati</taxon>
        <taxon>Pseudomonadota</taxon>
        <taxon>Gammaproteobacteria</taxon>
        <taxon>Alteromonadales</taxon>
        <taxon>Idiomarinaceae</taxon>
        <taxon>Aliidiomarina</taxon>
    </lineage>
</organism>
<accession>A0A432W0L9</accession>